<protein>
    <submittedName>
        <fullName evidence="2">Uncharacterized protein</fullName>
    </submittedName>
</protein>
<accession>A0A3P7LEQ5</accession>
<dbReference type="AlphaFoldDB" id="A0A3P7LEQ5"/>
<keyword evidence="1" id="KW-0812">Transmembrane</keyword>
<proteinExistence type="predicted"/>
<keyword evidence="3" id="KW-1185">Reference proteome</keyword>
<evidence type="ECO:0000256" key="1">
    <source>
        <dbReference type="SAM" id="Phobius"/>
    </source>
</evidence>
<evidence type="ECO:0000313" key="3">
    <source>
        <dbReference type="Proteomes" id="UP000281553"/>
    </source>
</evidence>
<feature type="transmembrane region" description="Helical" evidence="1">
    <location>
        <begin position="74"/>
        <end position="96"/>
    </location>
</feature>
<sequence length="114" mass="13133">MRLYTSVKRIWEAQIKAIQAGKSPKDIKKLAAHLHIPPAPSEVDANQIKTTSLAKIAFDVTSEFYWPHSMHRKCFTLITPPNCLFFIFAHSTVWYLRERDQFAGRSEAYALPEL</sequence>
<keyword evidence="1" id="KW-1133">Transmembrane helix</keyword>
<name>A0A3P7LEQ5_DIBLA</name>
<dbReference type="Proteomes" id="UP000281553">
    <property type="component" value="Unassembled WGS sequence"/>
</dbReference>
<gene>
    <name evidence="2" type="ORF">DILT_LOCUS7681</name>
</gene>
<keyword evidence="1" id="KW-0472">Membrane</keyword>
<organism evidence="2 3">
    <name type="scientific">Dibothriocephalus latus</name>
    <name type="common">Fish tapeworm</name>
    <name type="synonym">Diphyllobothrium latum</name>
    <dbReference type="NCBI Taxonomy" id="60516"/>
    <lineage>
        <taxon>Eukaryota</taxon>
        <taxon>Metazoa</taxon>
        <taxon>Spiralia</taxon>
        <taxon>Lophotrochozoa</taxon>
        <taxon>Platyhelminthes</taxon>
        <taxon>Cestoda</taxon>
        <taxon>Eucestoda</taxon>
        <taxon>Diphyllobothriidea</taxon>
        <taxon>Diphyllobothriidae</taxon>
        <taxon>Dibothriocephalus</taxon>
    </lineage>
</organism>
<dbReference type="EMBL" id="UYRU01052407">
    <property type="protein sequence ID" value="VDN11850.1"/>
    <property type="molecule type" value="Genomic_DNA"/>
</dbReference>
<reference evidence="2 3" key="1">
    <citation type="submission" date="2018-11" db="EMBL/GenBank/DDBJ databases">
        <authorList>
            <consortium name="Pathogen Informatics"/>
        </authorList>
    </citation>
    <scope>NUCLEOTIDE SEQUENCE [LARGE SCALE GENOMIC DNA]</scope>
</reference>
<evidence type="ECO:0000313" key="2">
    <source>
        <dbReference type="EMBL" id="VDN11850.1"/>
    </source>
</evidence>